<evidence type="ECO:0000256" key="2">
    <source>
        <dbReference type="ARBA" id="ARBA00010617"/>
    </source>
</evidence>
<dbReference type="AlphaFoldDB" id="A6FXE0"/>
<dbReference type="InterPro" id="IPR036396">
    <property type="entry name" value="Cyt_P450_sf"/>
</dbReference>
<comment type="caution">
    <text evidence="10">The sequence shown here is derived from an EMBL/GenBank/DDBJ whole genome shotgun (WGS) entry which is preliminary data.</text>
</comment>
<dbReference type="RefSeq" id="WP_006969139.1">
    <property type="nucleotide sequence ID" value="NZ_ABCS01000002.1"/>
</dbReference>
<dbReference type="GO" id="GO:0016125">
    <property type="term" value="P:sterol metabolic process"/>
    <property type="evidence" value="ECO:0007669"/>
    <property type="project" value="TreeGrafter"/>
</dbReference>
<name>A6FXE0_9BACT</name>
<keyword evidence="3 8" id="KW-0349">Heme</keyword>
<proteinExistence type="inferred from homology"/>
<evidence type="ECO:0000256" key="6">
    <source>
        <dbReference type="ARBA" id="ARBA00023004"/>
    </source>
</evidence>
<dbReference type="PANTHER" id="PTHR24286">
    <property type="entry name" value="CYTOCHROME P450 26"/>
    <property type="match status" value="1"/>
</dbReference>
<dbReference type="Pfam" id="PF00067">
    <property type="entry name" value="p450"/>
    <property type="match status" value="1"/>
</dbReference>
<comment type="similarity">
    <text evidence="2 9">Belongs to the cytochrome P450 family.</text>
</comment>
<keyword evidence="5 9" id="KW-0560">Oxidoreductase</keyword>
<dbReference type="InterPro" id="IPR017972">
    <property type="entry name" value="Cyt_P450_CS"/>
</dbReference>
<dbReference type="PRINTS" id="PR00463">
    <property type="entry name" value="EP450I"/>
</dbReference>
<evidence type="ECO:0000256" key="5">
    <source>
        <dbReference type="ARBA" id="ARBA00023002"/>
    </source>
</evidence>
<evidence type="ECO:0000256" key="9">
    <source>
        <dbReference type="RuleBase" id="RU000461"/>
    </source>
</evidence>
<sequence length="453" mass="49689">MDVARDLAELPLPPSTGGLPWLGDSLAFGRDPMAYLVEKYREYGPVFEVSLPGEPVVVLAGVEANRFANKEGKALFASRSTYLELVRELGSDLNMIVLEGEQHELFRRAGRVGYSKGALNRSVGEAVAILRRELSEVANGQRVDAFVFLQRAVSLQLGVVATQTPADEVVDDLVVFMRTLMLVYLAGLWPKAVTRMPRFRRVKARALAFAKEIVDGHRDNPPTTDSYESVEGEDGRARDLIDDFLDAHAKDPESMPMDAVYAAALGPFLAGQDTVAGTTAFMLHAVLTRPQLLERARAEADALFAAGTPSAKQLQGAKVLRGIVAETLRRFPVAPLLTRRAAETFEFAGHRVEAGRKVFIAQTLTHFLSEHFDAPLDFEVERGRAAGGTLAPFGVGPHTCPGAGLGERLAMLDLAVLLHTTDFELPRRGEKLRMRTLPPAPKDFMLRMRPRRP</sequence>
<dbReference type="GO" id="GO:0016705">
    <property type="term" value="F:oxidoreductase activity, acting on paired donors, with incorporation or reduction of molecular oxygen"/>
    <property type="evidence" value="ECO:0007669"/>
    <property type="project" value="InterPro"/>
</dbReference>
<dbReference type="Proteomes" id="UP000005801">
    <property type="component" value="Unassembled WGS sequence"/>
</dbReference>
<organism evidence="10 11">
    <name type="scientific">Plesiocystis pacifica SIR-1</name>
    <dbReference type="NCBI Taxonomy" id="391625"/>
    <lineage>
        <taxon>Bacteria</taxon>
        <taxon>Pseudomonadati</taxon>
        <taxon>Myxococcota</taxon>
        <taxon>Polyangia</taxon>
        <taxon>Nannocystales</taxon>
        <taxon>Nannocystaceae</taxon>
        <taxon>Plesiocystis</taxon>
    </lineage>
</organism>
<dbReference type="STRING" id="391625.PPSIR1_21464"/>
<dbReference type="GO" id="GO:0004497">
    <property type="term" value="F:monooxygenase activity"/>
    <property type="evidence" value="ECO:0007669"/>
    <property type="project" value="UniProtKB-KW"/>
</dbReference>
<dbReference type="CDD" id="cd00302">
    <property type="entry name" value="cytochrome_P450"/>
    <property type="match status" value="1"/>
</dbReference>
<keyword evidence="4 8" id="KW-0479">Metal-binding</keyword>
<accession>A6FXE0</accession>
<keyword evidence="6 8" id="KW-0408">Iron</keyword>
<dbReference type="InterPro" id="IPR002401">
    <property type="entry name" value="Cyt_P450_E_grp-I"/>
</dbReference>
<dbReference type="GO" id="GO:0005506">
    <property type="term" value="F:iron ion binding"/>
    <property type="evidence" value="ECO:0007669"/>
    <property type="project" value="InterPro"/>
</dbReference>
<evidence type="ECO:0000313" key="11">
    <source>
        <dbReference type="Proteomes" id="UP000005801"/>
    </source>
</evidence>
<dbReference type="PANTHER" id="PTHR24286:SF24">
    <property type="entry name" value="LANOSTEROL 14-ALPHA DEMETHYLASE"/>
    <property type="match status" value="1"/>
</dbReference>
<keyword evidence="7 9" id="KW-0503">Monooxygenase</keyword>
<evidence type="ECO:0000313" key="10">
    <source>
        <dbReference type="EMBL" id="EDM81528.1"/>
    </source>
</evidence>
<keyword evidence="11" id="KW-1185">Reference proteome</keyword>
<feature type="binding site" description="axial binding residue" evidence="8">
    <location>
        <position position="400"/>
    </location>
    <ligand>
        <name>heme</name>
        <dbReference type="ChEBI" id="CHEBI:30413"/>
    </ligand>
    <ligandPart>
        <name>Fe</name>
        <dbReference type="ChEBI" id="CHEBI:18248"/>
    </ligandPart>
</feature>
<evidence type="ECO:0000256" key="3">
    <source>
        <dbReference type="ARBA" id="ARBA00022617"/>
    </source>
</evidence>
<dbReference type="eggNOG" id="COG2124">
    <property type="taxonomic scope" value="Bacteria"/>
</dbReference>
<dbReference type="EMBL" id="ABCS01000002">
    <property type="protein sequence ID" value="EDM81528.1"/>
    <property type="molecule type" value="Genomic_DNA"/>
</dbReference>
<reference evidence="10 11" key="1">
    <citation type="submission" date="2007-06" db="EMBL/GenBank/DDBJ databases">
        <authorList>
            <person name="Shimkets L."/>
            <person name="Ferriera S."/>
            <person name="Johnson J."/>
            <person name="Kravitz S."/>
            <person name="Beeson K."/>
            <person name="Sutton G."/>
            <person name="Rogers Y.-H."/>
            <person name="Friedman R."/>
            <person name="Frazier M."/>
            <person name="Venter J.C."/>
        </authorList>
    </citation>
    <scope>NUCLEOTIDE SEQUENCE [LARGE SCALE GENOMIC DNA]</scope>
    <source>
        <strain evidence="10 11">SIR-1</strain>
    </source>
</reference>
<evidence type="ECO:0000256" key="4">
    <source>
        <dbReference type="ARBA" id="ARBA00022723"/>
    </source>
</evidence>
<evidence type="ECO:0000256" key="7">
    <source>
        <dbReference type="ARBA" id="ARBA00023033"/>
    </source>
</evidence>
<dbReference type="PRINTS" id="PR00385">
    <property type="entry name" value="P450"/>
</dbReference>
<dbReference type="SUPFAM" id="SSF48264">
    <property type="entry name" value="Cytochrome P450"/>
    <property type="match status" value="1"/>
</dbReference>
<dbReference type="Gene3D" id="1.10.630.10">
    <property type="entry name" value="Cytochrome P450"/>
    <property type="match status" value="1"/>
</dbReference>
<dbReference type="PROSITE" id="PS00086">
    <property type="entry name" value="CYTOCHROME_P450"/>
    <property type="match status" value="1"/>
</dbReference>
<evidence type="ECO:0000256" key="1">
    <source>
        <dbReference type="ARBA" id="ARBA00001971"/>
    </source>
</evidence>
<protein>
    <submittedName>
        <fullName evidence="10">Cytochrome P450</fullName>
    </submittedName>
</protein>
<evidence type="ECO:0000256" key="8">
    <source>
        <dbReference type="PIRSR" id="PIRSR602401-1"/>
    </source>
</evidence>
<gene>
    <name evidence="10" type="ORF">PPSIR1_21464</name>
</gene>
<dbReference type="OrthoDB" id="9764248at2"/>
<comment type="cofactor">
    <cofactor evidence="1 8">
        <name>heme</name>
        <dbReference type="ChEBI" id="CHEBI:30413"/>
    </cofactor>
</comment>
<dbReference type="InterPro" id="IPR001128">
    <property type="entry name" value="Cyt_P450"/>
</dbReference>
<dbReference type="GO" id="GO:0020037">
    <property type="term" value="F:heme binding"/>
    <property type="evidence" value="ECO:0007669"/>
    <property type="project" value="InterPro"/>
</dbReference>